<evidence type="ECO:0000313" key="2">
    <source>
        <dbReference type="EMBL" id="KPP61405.1"/>
    </source>
</evidence>
<reference evidence="2 3" key="1">
    <citation type="submission" date="2015-08" db="EMBL/GenBank/DDBJ databases">
        <title>The genome of the Asian arowana (Scleropages formosus).</title>
        <authorList>
            <person name="Tan M.H."/>
            <person name="Gan H.M."/>
            <person name="Croft L.J."/>
            <person name="Austin C.M."/>
        </authorList>
    </citation>
    <scope>NUCLEOTIDE SEQUENCE [LARGE SCALE GENOMIC DNA]</scope>
    <source>
        <strain evidence="2">Aro1</strain>
    </source>
</reference>
<proteinExistence type="predicted"/>
<gene>
    <name evidence="2" type="ORF">Z043_120500</name>
</gene>
<comment type="caution">
    <text evidence="2">The sequence shown here is derived from an EMBL/GenBank/DDBJ whole genome shotgun (WGS) entry which is preliminary data.</text>
</comment>
<evidence type="ECO:0000256" key="1">
    <source>
        <dbReference type="SAM" id="MobiDB-lite"/>
    </source>
</evidence>
<dbReference type="EMBL" id="JARO02009641">
    <property type="protein sequence ID" value="KPP61405.1"/>
    <property type="molecule type" value="Genomic_DNA"/>
</dbReference>
<name>A0A0P7UPD2_SCLFO</name>
<accession>A0A0P7UPD2</accession>
<feature type="region of interest" description="Disordered" evidence="1">
    <location>
        <begin position="1"/>
        <end position="50"/>
    </location>
</feature>
<protein>
    <submittedName>
        <fullName evidence="2">Uncharacterized protein</fullName>
    </submittedName>
</protein>
<evidence type="ECO:0000313" key="3">
    <source>
        <dbReference type="Proteomes" id="UP000034805"/>
    </source>
</evidence>
<organism evidence="2 3">
    <name type="scientific">Scleropages formosus</name>
    <name type="common">Asian bonytongue</name>
    <name type="synonym">Osteoglossum formosum</name>
    <dbReference type="NCBI Taxonomy" id="113540"/>
    <lineage>
        <taxon>Eukaryota</taxon>
        <taxon>Metazoa</taxon>
        <taxon>Chordata</taxon>
        <taxon>Craniata</taxon>
        <taxon>Vertebrata</taxon>
        <taxon>Euteleostomi</taxon>
        <taxon>Actinopterygii</taxon>
        <taxon>Neopterygii</taxon>
        <taxon>Teleostei</taxon>
        <taxon>Osteoglossocephala</taxon>
        <taxon>Osteoglossomorpha</taxon>
        <taxon>Osteoglossiformes</taxon>
        <taxon>Osteoglossidae</taxon>
        <taxon>Scleropages</taxon>
    </lineage>
</organism>
<sequence length="105" mass="11875">MLPVGRPPRARYRAHLSDPPSPSYAQILDPREDESQHRSQTSELAERDFVPFSDFGPSGWDARGQIPKACSGKIVKVLMERWMSYKNECMHTISTDPPATGEAFR</sequence>
<dbReference type="AlphaFoldDB" id="A0A0P7UPD2"/>
<dbReference type="Proteomes" id="UP000034805">
    <property type="component" value="Unassembled WGS sequence"/>
</dbReference>